<accession>A0A5J4URX6</accession>
<sequence length="172" mass="20056">MNRSCKKVTQIPKLLLSITTLSRFKVGNYVGQVLDLQRLKVRSWSRRCFDQIQVLGDEQDQTDLVNNKNGKMTFISFCTAGGIGEEHDKEISNGLFYIYWFLRELYEGRNEQQPSFQPLPLLARITEEQIEEEGANEEIEAQMNNNKGYDGYIKQWAIVFKKVTLNHFIRRG</sequence>
<organism evidence="1 2">
    <name type="scientific">Streblomastix strix</name>
    <dbReference type="NCBI Taxonomy" id="222440"/>
    <lineage>
        <taxon>Eukaryota</taxon>
        <taxon>Metamonada</taxon>
        <taxon>Preaxostyla</taxon>
        <taxon>Oxymonadida</taxon>
        <taxon>Streblomastigidae</taxon>
        <taxon>Streblomastix</taxon>
    </lineage>
</organism>
<protein>
    <submittedName>
        <fullName evidence="1">Uncharacterized protein</fullName>
    </submittedName>
</protein>
<name>A0A5J4URX6_9EUKA</name>
<dbReference type="Proteomes" id="UP000324800">
    <property type="component" value="Unassembled WGS sequence"/>
</dbReference>
<evidence type="ECO:0000313" key="2">
    <source>
        <dbReference type="Proteomes" id="UP000324800"/>
    </source>
</evidence>
<reference evidence="1 2" key="1">
    <citation type="submission" date="2019-03" db="EMBL/GenBank/DDBJ databases">
        <title>Single cell metagenomics reveals metabolic interactions within the superorganism composed of flagellate Streblomastix strix and complex community of Bacteroidetes bacteria on its surface.</title>
        <authorList>
            <person name="Treitli S.C."/>
            <person name="Kolisko M."/>
            <person name="Husnik F."/>
            <person name="Keeling P."/>
            <person name="Hampl V."/>
        </authorList>
    </citation>
    <scope>NUCLEOTIDE SEQUENCE [LARGE SCALE GENOMIC DNA]</scope>
    <source>
        <strain evidence="1">ST1C</strain>
    </source>
</reference>
<proteinExistence type="predicted"/>
<comment type="caution">
    <text evidence="1">The sequence shown here is derived from an EMBL/GenBank/DDBJ whole genome shotgun (WGS) entry which is preliminary data.</text>
</comment>
<dbReference type="AlphaFoldDB" id="A0A5J4URX6"/>
<gene>
    <name evidence="1" type="ORF">EZS28_031763</name>
</gene>
<evidence type="ECO:0000313" key="1">
    <source>
        <dbReference type="EMBL" id="KAA6372711.1"/>
    </source>
</evidence>
<dbReference type="EMBL" id="SNRW01013356">
    <property type="protein sequence ID" value="KAA6372711.1"/>
    <property type="molecule type" value="Genomic_DNA"/>
</dbReference>